<proteinExistence type="predicted"/>
<organism evidence="1 2">
    <name type="scientific">Pyrococcus furiosus (strain ATCC 43587 / DSM 3638 / JCM 8422 / Vc1)</name>
    <dbReference type="NCBI Taxonomy" id="186497"/>
    <lineage>
        <taxon>Archaea</taxon>
        <taxon>Methanobacteriati</taxon>
        <taxon>Methanobacteriota</taxon>
        <taxon>Thermococci</taxon>
        <taxon>Thermococcales</taxon>
        <taxon>Thermococcaceae</taxon>
        <taxon>Pyrococcus</taxon>
    </lineage>
</organism>
<dbReference type="GeneID" id="41713115"/>
<dbReference type="EMBL" id="CP023154">
    <property type="protein sequence ID" value="QEK78950.1"/>
    <property type="molecule type" value="Genomic_DNA"/>
</dbReference>
<dbReference type="GeneID" id="13301909"/>
<sequence>METIGSFTEPRLIVGSKDLVHEKNERTRVYSTARGMRGRENGQVLFEALIDYLVADCWECTKKLASEEFEKTTQEHCFKVLAKEIEWDVSKARVLLEYVEIFKNDSLMKGLEEGFDWLKIDLNCLSP</sequence>
<gene>
    <name evidence="1" type="ORF">PFDSM3638_06540</name>
</gene>
<accession>A0A5C0XVX1</accession>
<name>A0A5C0XVX1_PYRFU</name>
<dbReference type="AlphaFoldDB" id="A0A5C0XVX1"/>
<reference evidence="1 2" key="1">
    <citation type="submission" date="2017-08" db="EMBL/GenBank/DDBJ databases">
        <title>Resequencing and Reannotation of the genome of Pyrococcus furiosus type strain DSM3638.</title>
        <authorList>
            <person name="Reichelt R.M."/>
            <person name="Bunk B."/>
        </authorList>
    </citation>
    <scope>NUCLEOTIDE SEQUENCE [LARGE SCALE GENOMIC DNA]</scope>
    <source>
        <strain evidence="1 2">DSM 3638</strain>
    </source>
</reference>
<dbReference type="Proteomes" id="UP000324354">
    <property type="component" value="Chromosome"/>
</dbReference>
<protein>
    <submittedName>
        <fullName evidence="1">Uncharacterized protein</fullName>
    </submittedName>
</protein>
<evidence type="ECO:0000313" key="2">
    <source>
        <dbReference type="Proteomes" id="UP000324354"/>
    </source>
</evidence>
<evidence type="ECO:0000313" key="1">
    <source>
        <dbReference type="EMBL" id="QEK78950.1"/>
    </source>
</evidence>
<dbReference type="RefSeq" id="WP_014835381.1">
    <property type="nucleotide sequence ID" value="NZ_CP023154.1"/>
</dbReference>